<feature type="transmembrane region" description="Helical" evidence="6">
    <location>
        <begin position="326"/>
        <end position="345"/>
    </location>
</feature>
<organism evidence="8 9">
    <name type="scientific">Rugosimonospora acidiphila</name>
    <dbReference type="NCBI Taxonomy" id="556531"/>
    <lineage>
        <taxon>Bacteria</taxon>
        <taxon>Bacillati</taxon>
        <taxon>Actinomycetota</taxon>
        <taxon>Actinomycetes</taxon>
        <taxon>Micromonosporales</taxon>
        <taxon>Micromonosporaceae</taxon>
        <taxon>Rugosimonospora</taxon>
    </lineage>
</organism>
<dbReference type="InterPro" id="IPR052902">
    <property type="entry name" value="ABC-2_transporter"/>
</dbReference>
<evidence type="ECO:0000256" key="4">
    <source>
        <dbReference type="ARBA" id="ARBA00023136"/>
    </source>
</evidence>
<keyword evidence="9" id="KW-1185">Reference proteome</keyword>
<keyword evidence="3 6" id="KW-1133">Transmembrane helix</keyword>
<dbReference type="PANTHER" id="PTHR43027:SF1">
    <property type="entry name" value="DOXORUBICIN RESISTANCE ABC TRANSPORTER PERMEASE PROTEIN DRRC-RELATED"/>
    <property type="match status" value="1"/>
</dbReference>
<feature type="transmembrane region" description="Helical" evidence="6">
    <location>
        <begin position="219"/>
        <end position="239"/>
    </location>
</feature>
<dbReference type="RefSeq" id="WP_345635382.1">
    <property type="nucleotide sequence ID" value="NZ_BAABJQ010000023.1"/>
</dbReference>
<name>A0ABP9SFS8_9ACTN</name>
<feature type="domain" description="ABC transmembrane type-2" evidence="7">
    <location>
        <begin position="172"/>
        <end position="406"/>
    </location>
</feature>
<feature type="transmembrane region" description="Helical" evidence="6">
    <location>
        <begin position="75"/>
        <end position="95"/>
    </location>
</feature>
<protein>
    <recommendedName>
        <fullName evidence="7">ABC transmembrane type-2 domain-containing protein</fullName>
    </recommendedName>
</protein>
<dbReference type="Pfam" id="PF12698">
    <property type="entry name" value="ABC2_membrane_3"/>
    <property type="match status" value="1"/>
</dbReference>
<dbReference type="Proteomes" id="UP001501570">
    <property type="component" value="Unassembled WGS sequence"/>
</dbReference>
<feature type="transmembrane region" description="Helical" evidence="6">
    <location>
        <begin position="385"/>
        <end position="403"/>
    </location>
</feature>
<comment type="subcellular location">
    <subcellularLocation>
        <location evidence="1">Membrane</location>
        <topology evidence="1">Multi-pass membrane protein</topology>
    </subcellularLocation>
</comment>
<feature type="transmembrane region" description="Helical" evidence="6">
    <location>
        <begin position="259"/>
        <end position="286"/>
    </location>
</feature>
<evidence type="ECO:0000313" key="9">
    <source>
        <dbReference type="Proteomes" id="UP001501570"/>
    </source>
</evidence>
<evidence type="ECO:0000256" key="2">
    <source>
        <dbReference type="ARBA" id="ARBA00022692"/>
    </source>
</evidence>
<proteinExistence type="predicted"/>
<reference evidence="9" key="1">
    <citation type="journal article" date="2019" name="Int. J. Syst. Evol. Microbiol.">
        <title>The Global Catalogue of Microorganisms (GCM) 10K type strain sequencing project: providing services to taxonomists for standard genome sequencing and annotation.</title>
        <authorList>
            <consortium name="The Broad Institute Genomics Platform"/>
            <consortium name="The Broad Institute Genome Sequencing Center for Infectious Disease"/>
            <person name="Wu L."/>
            <person name="Ma J."/>
        </authorList>
    </citation>
    <scope>NUCLEOTIDE SEQUENCE [LARGE SCALE GENOMIC DNA]</scope>
    <source>
        <strain evidence="9">JCM 18304</strain>
    </source>
</reference>
<feature type="transmembrane region" description="Helical" evidence="6">
    <location>
        <begin position="292"/>
        <end position="314"/>
    </location>
</feature>
<evidence type="ECO:0000256" key="6">
    <source>
        <dbReference type="SAM" id="Phobius"/>
    </source>
</evidence>
<keyword evidence="4 6" id="KW-0472">Membrane</keyword>
<feature type="region of interest" description="Disordered" evidence="5">
    <location>
        <begin position="1"/>
        <end position="50"/>
    </location>
</feature>
<gene>
    <name evidence="8" type="ORF">GCM10023322_60670</name>
</gene>
<dbReference type="InterPro" id="IPR047817">
    <property type="entry name" value="ABC2_TM_bact-type"/>
</dbReference>
<sequence length="408" mass="42711">MSTQSRPGQPGDDAAGQLTADPAGPNEGGPNEGGPNEGGPVEGRFGPRPIATGRRATSFLSLARAMFLGFRRDRAGLFFTLLFPLVFLVIFGGLFRNSGTSRQSVLEVGSVPLIDTLPADARTALDRVLDITKTTDRTAALGKVRQGDDAAAIEQVGDRLVVHYSAADATASGTVQGVLTSLVQTANVDATGQPPKFSLDIQQVEDKSLSYIQYITPGLLGYAVAVGATFGAASTLVTWRQKKILRRLTLAPVGVPTVIGARIVVSMGVALIQTAIFLAVGAGAFGLKLSHYWWMSIPLILAGTLAFMSIGLLAGAKAKSMEAASAIANLITIPMAFLSGSFFPLSGAPGWLQGLAKVFPLQHLNTGVLDVMVRGRSPVSVLPELGILLGFALVLSAISALLFRWDDI</sequence>
<evidence type="ECO:0000256" key="1">
    <source>
        <dbReference type="ARBA" id="ARBA00004141"/>
    </source>
</evidence>
<dbReference type="InterPro" id="IPR013525">
    <property type="entry name" value="ABC2_TM"/>
</dbReference>
<evidence type="ECO:0000259" key="7">
    <source>
        <dbReference type="PROSITE" id="PS51012"/>
    </source>
</evidence>
<evidence type="ECO:0000256" key="3">
    <source>
        <dbReference type="ARBA" id="ARBA00022989"/>
    </source>
</evidence>
<feature type="compositionally biased region" description="Gly residues" evidence="5">
    <location>
        <begin position="26"/>
        <end position="41"/>
    </location>
</feature>
<comment type="caution">
    <text evidence="8">The sequence shown here is derived from an EMBL/GenBank/DDBJ whole genome shotgun (WGS) entry which is preliminary data.</text>
</comment>
<evidence type="ECO:0000313" key="8">
    <source>
        <dbReference type="EMBL" id="GAA5194996.1"/>
    </source>
</evidence>
<accession>A0ABP9SFS8</accession>
<dbReference type="EMBL" id="BAABJQ010000023">
    <property type="protein sequence ID" value="GAA5194996.1"/>
    <property type="molecule type" value="Genomic_DNA"/>
</dbReference>
<keyword evidence="2 6" id="KW-0812">Transmembrane</keyword>
<evidence type="ECO:0000256" key="5">
    <source>
        <dbReference type="SAM" id="MobiDB-lite"/>
    </source>
</evidence>
<dbReference type="PROSITE" id="PS51012">
    <property type="entry name" value="ABC_TM2"/>
    <property type="match status" value="1"/>
</dbReference>
<dbReference type="PANTHER" id="PTHR43027">
    <property type="entry name" value="DOXORUBICIN RESISTANCE ABC TRANSPORTER PERMEASE PROTEIN DRRC-RELATED"/>
    <property type="match status" value="1"/>
</dbReference>